<dbReference type="PATRIC" id="fig|1441095.3.peg.1647"/>
<keyword evidence="2" id="KW-0201">Cytochrome c-type biogenesis</keyword>
<protein>
    <submittedName>
        <fullName evidence="7">Thiol-disulfide oxidoreductase</fullName>
    </submittedName>
</protein>
<keyword evidence="8" id="KW-1185">Reference proteome</keyword>
<reference evidence="8" key="1">
    <citation type="submission" date="2015-08" db="EMBL/GenBank/DDBJ databases">
        <title>Genome sequencing project for genomic taxonomy and phylogenomics of Bacillus-like bacteria.</title>
        <authorList>
            <person name="Liu B."/>
            <person name="Wang J."/>
            <person name="Zhu Y."/>
            <person name="Liu G."/>
            <person name="Chen Q."/>
            <person name="Chen Z."/>
            <person name="Lan J."/>
            <person name="Che J."/>
            <person name="Ge C."/>
            <person name="Shi H."/>
            <person name="Pan Z."/>
            <person name="Liu X."/>
        </authorList>
    </citation>
    <scope>NUCLEOTIDE SEQUENCE [LARGE SCALE GENOMIC DNA]</scope>
    <source>
        <strain evidence="8">FJAT-4402</strain>
    </source>
</reference>
<dbReference type="STRING" id="1441095.AM592_07475"/>
<dbReference type="Pfam" id="PF00578">
    <property type="entry name" value="AhpC-TSA"/>
    <property type="match status" value="1"/>
</dbReference>
<dbReference type="InterPro" id="IPR013766">
    <property type="entry name" value="Thioredoxin_domain"/>
</dbReference>
<evidence type="ECO:0000313" key="8">
    <source>
        <dbReference type="Proteomes" id="UP000067625"/>
    </source>
</evidence>
<dbReference type="PROSITE" id="PS00194">
    <property type="entry name" value="THIOREDOXIN_1"/>
    <property type="match status" value="1"/>
</dbReference>
<proteinExistence type="predicted"/>
<dbReference type="CDD" id="cd02966">
    <property type="entry name" value="TlpA_like_family"/>
    <property type="match status" value="1"/>
</dbReference>
<reference evidence="7 8" key="2">
    <citation type="journal article" date="2016" name="Int. J. Syst. Evol. Microbiol.">
        <title>Bacillus gobiensis sp. nov., isolated from a soil sample.</title>
        <authorList>
            <person name="Liu B."/>
            <person name="Liu G.H."/>
            <person name="Cetin S."/>
            <person name="Schumann P."/>
            <person name="Pan Z.Z."/>
            <person name="Chen Q.Q."/>
        </authorList>
    </citation>
    <scope>NUCLEOTIDE SEQUENCE [LARGE SCALE GENOMIC DNA]</scope>
    <source>
        <strain evidence="7 8">FJAT-4402</strain>
    </source>
</reference>
<dbReference type="GO" id="GO:0030313">
    <property type="term" value="C:cell envelope"/>
    <property type="evidence" value="ECO:0007669"/>
    <property type="project" value="UniProtKB-SubCell"/>
</dbReference>
<dbReference type="InterPro" id="IPR036249">
    <property type="entry name" value="Thioredoxin-like_sf"/>
</dbReference>
<evidence type="ECO:0000256" key="5">
    <source>
        <dbReference type="ARBA" id="ARBA00023284"/>
    </source>
</evidence>
<dbReference type="PANTHER" id="PTHR42852:SF6">
    <property type="entry name" value="THIOL:DISULFIDE INTERCHANGE PROTEIN DSBE"/>
    <property type="match status" value="1"/>
</dbReference>
<dbReference type="InterPro" id="IPR050553">
    <property type="entry name" value="Thioredoxin_ResA/DsbE_sf"/>
</dbReference>
<name>A0A0M4FJ62_9BACI</name>
<evidence type="ECO:0000256" key="2">
    <source>
        <dbReference type="ARBA" id="ARBA00022748"/>
    </source>
</evidence>
<organism evidence="7 8">
    <name type="scientific">Bacillus gobiensis</name>
    <dbReference type="NCBI Taxonomy" id="1441095"/>
    <lineage>
        <taxon>Bacteria</taxon>
        <taxon>Bacillati</taxon>
        <taxon>Bacillota</taxon>
        <taxon>Bacilli</taxon>
        <taxon>Bacillales</taxon>
        <taxon>Bacillaceae</taxon>
        <taxon>Bacillus</taxon>
    </lineage>
</organism>
<dbReference type="NCBIfam" id="NF002854">
    <property type="entry name" value="PRK03147.1"/>
    <property type="match status" value="1"/>
</dbReference>
<evidence type="ECO:0000313" key="7">
    <source>
        <dbReference type="EMBL" id="ALC81454.1"/>
    </source>
</evidence>
<keyword evidence="3" id="KW-0812">Transmembrane</keyword>
<dbReference type="GO" id="GO:0016491">
    <property type="term" value="F:oxidoreductase activity"/>
    <property type="evidence" value="ECO:0007669"/>
    <property type="project" value="InterPro"/>
</dbReference>
<dbReference type="EMBL" id="CP012600">
    <property type="protein sequence ID" value="ALC81454.1"/>
    <property type="molecule type" value="Genomic_DNA"/>
</dbReference>
<evidence type="ECO:0000259" key="6">
    <source>
        <dbReference type="PROSITE" id="PS51352"/>
    </source>
</evidence>
<dbReference type="Gene3D" id="3.40.30.10">
    <property type="entry name" value="Glutaredoxin"/>
    <property type="match status" value="1"/>
</dbReference>
<feature type="domain" description="Thioredoxin" evidence="6">
    <location>
        <begin position="35"/>
        <end position="173"/>
    </location>
</feature>
<dbReference type="InterPro" id="IPR017937">
    <property type="entry name" value="Thioredoxin_CS"/>
</dbReference>
<accession>A0A0M4FJ62</accession>
<dbReference type="RefSeq" id="WP_053603212.1">
    <property type="nucleotide sequence ID" value="NZ_CP012600.1"/>
</dbReference>
<dbReference type="AlphaFoldDB" id="A0A0M4FJ62"/>
<gene>
    <name evidence="7" type="ORF">AM592_07475</name>
</gene>
<sequence>MGRKRLVIRTGILLVLMGTLAYTLYNAVFASEEKISEGSKAPNFALQTMDGNEIELDDLKGKGVFLNFWGTWCEPCKKEFPYMANQYREFKDQGVEVVAVNVGESNLAVNNFRESYEVNFPVVIDKDRQVLEAYDVNPLPTTFLISPEGKVVKVVTGSMTERMIYDYMNMIKPD</sequence>
<dbReference type="Proteomes" id="UP000067625">
    <property type="component" value="Chromosome"/>
</dbReference>
<dbReference type="InterPro" id="IPR000866">
    <property type="entry name" value="AhpC/TSA"/>
</dbReference>
<comment type="subcellular location">
    <subcellularLocation>
        <location evidence="1">Cell envelope</location>
    </subcellularLocation>
</comment>
<keyword evidence="3" id="KW-0735">Signal-anchor</keyword>
<dbReference type="GO" id="GO:0017004">
    <property type="term" value="P:cytochrome complex assembly"/>
    <property type="evidence" value="ECO:0007669"/>
    <property type="project" value="UniProtKB-KW"/>
</dbReference>
<dbReference type="PROSITE" id="PS51352">
    <property type="entry name" value="THIOREDOXIN_2"/>
    <property type="match status" value="1"/>
</dbReference>
<evidence type="ECO:0000256" key="1">
    <source>
        <dbReference type="ARBA" id="ARBA00004196"/>
    </source>
</evidence>
<evidence type="ECO:0000256" key="3">
    <source>
        <dbReference type="ARBA" id="ARBA00022968"/>
    </source>
</evidence>
<evidence type="ECO:0000256" key="4">
    <source>
        <dbReference type="ARBA" id="ARBA00023157"/>
    </source>
</evidence>
<dbReference type="SUPFAM" id="SSF52833">
    <property type="entry name" value="Thioredoxin-like"/>
    <property type="match status" value="1"/>
</dbReference>
<dbReference type="GO" id="GO:0016209">
    <property type="term" value="F:antioxidant activity"/>
    <property type="evidence" value="ECO:0007669"/>
    <property type="project" value="InterPro"/>
</dbReference>
<dbReference type="PANTHER" id="PTHR42852">
    <property type="entry name" value="THIOL:DISULFIDE INTERCHANGE PROTEIN DSBE"/>
    <property type="match status" value="1"/>
</dbReference>
<keyword evidence="4" id="KW-1015">Disulfide bond</keyword>
<keyword evidence="5" id="KW-0676">Redox-active center</keyword>